<name>A0A382M0F7_9ZZZZ</name>
<sequence>VPIIDVSRLEKVGEFGSKAWCEACAENAVKILQTADLPPNYEWAFTEHYTHPPARFLSNERPKAAYYILVKNGQITGGDGEPEECLAIRGFHITARWAAICNQSGAFYGKEGGRQRSLDEAVMYEAIEKYVGRPNPLGRGGGPEIFWPDEISGPLMEGSEEGNGLHNIAATLQTESPEFADLPVTDMRVPIFDDMSNEQKKIFLALCAIEA</sequence>
<reference evidence="1" key="1">
    <citation type="submission" date="2018-05" db="EMBL/GenBank/DDBJ databases">
        <authorList>
            <person name="Lanie J.A."/>
            <person name="Ng W.-L."/>
            <person name="Kazmierczak K.M."/>
            <person name="Andrzejewski T.M."/>
            <person name="Davidsen T.M."/>
            <person name="Wayne K.J."/>
            <person name="Tettelin H."/>
            <person name="Glass J.I."/>
            <person name="Rusch D."/>
            <person name="Podicherti R."/>
            <person name="Tsui H.-C.T."/>
            <person name="Winkler M.E."/>
        </authorList>
    </citation>
    <scope>NUCLEOTIDE SEQUENCE</scope>
</reference>
<protein>
    <submittedName>
        <fullName evidence="1">Uncharacterized protein</fullName>
    </submittedName>
</protein>
<accession>A0A382M0F7</accession>
<organism evidence="1">
    <name type="scientific">marine metagenome</name>
    <dbReference type="NCBI Taxonomy" id="408172"/>
    <lineage>
        <taxon>unclassified sequences</taxon>
        <taxon>metagenomes</taxon>
        <taxon>ecological metagenomes</taxon>
    </lineage>
</organism>
<dbReference type="AlphaFoldDB" id="A0A382M0F7"/>
<evidence type="ECO:0000313" key="1">
    <source>
        <dbReference type="EMBL" id="SVC42464.1"/>
    </source>
</evidence>
<feature type="non-terminal residue" evidence="1">
    <location>
        <position position="1"/>
    </location>
</feature>
<gene>
    <name evidence="1" type="ORF">METZ01_LOCUS295318</name>
</gene>
<proteinExistence type="predicted"/>
<dbReference type="EMBL" id="UINC01090482">
    <property type="protein sequence ID" value="SVC42464.1"/>
    <property type="molecule type" value="Genomic_DNA"/>
</dbReference>